<gene>
    <name evidence="3" type="ORF">IAD06_01530</name>
</gene>
<name>A0A9D1KCL7_9BACT</name>
<evidence type="ECO:0000313" key="4">
    <source>
        <dbReference type="Proteomes" id="UP000886722"/>
    </source>
</evidence>
<evidence type="ECO:0000313" key="3">
    <source>
        <dbReference type="EMBL" id="HIT38709.1"/>
    </source>
</evidence>
<dbReference type="AlphaFoldDB" id="A0A9D1KCL7"/>
<dbReference type="EMBL" id="DVKT01000007">
    <property type="protein sequence ID" value="HIT38709.1"/>
    <property type="molecule type" value="Genomic_DNA"/>
</dbReference>
<evidence type="ECO:0000256" key="2">
    <source>
        <dbReference type="SAM" id="MobiDB-lite"/>
    </source>
</evidence>
<protein>
    <submittedName>
        <fullName evidence="3">Uncharacterized protein</fullName>
    </submittedName>
</protein>
<reference evidence="3" key="2">
    <citation type="journal article" date="2021" name="PeerJ">
        <title>Extensive microbial diversity within the chicken gut microbiome revealed by metagenomics and culture.</title>
        <authorList>
            <person name="Gilroy R."/>
            <person name="Ravi A."/>
            <person name="Getino M."/>
            <person name="Pursley I."/>
            <person name="Horton D.L."/>
            <person name="Alikhan N.F."/>
            <person name="Baker D."/>
            <person name="Gharbi K."/>
            <person name="Hall N."/>
            <person name="Watson M."/>
            <person name="Adriaenssens E.M."/>
            <person name="Foster-Nyarko E."/>
            <person name="Jarju S."/>
            <person name="Secka A."/>
            <person name="Antonio M."/>
            <person name="Oren A."/>
            <person name="Chaudhuri R.R."/>
            <person name="La Ragione R."/>
            <person name="Hildebrand F."/>
            <person name="Pallen M.J."/>
        </authorList>
    </citation>
    <scope>NUCLEOTIDE SEQUENCE</scope>
    <source>
        <strain evidence="3">21143</strain>
    </source>
</reference>
<sequence length="319" mass="37141">MSFVKSILQQWRDRNLKKNTYSDSEQLIVSDIPGTDIAEQHLLEALARQINDAVNNGKTISSLNVEIVYEQLAESLDRFKQESLNTARNELSEKWREEESRRIAEIKNLQEQNAELSHNYTEAQKRHAGAERLRKTLSERIHDLENELITVRDGYEREIEEKLRQINKIKAQSLGIAYDEPDEKTEEEVSQNIEDTEKIFDCRSVGDERDNEAIVIKHRYASLYNKLNKAQNALQELRKENRNIMKRDSRHQQRIKDLQETTQKLRKEVRKLTEELDQALRKAGKKSSMSPTEPTSRHAHKPAPGLTSLIFPDDTAENL</sequence>
<accession>A0A9D1KCL7</accession>
<comment type="caution">
    <text evidence="3">The sequence shown here is derived from an EMBL/GenBank/DDBJ whole genome shotgun (WGS) entry which is preliminary data.</text>
</comment>
<reference evidence="3" key="1">
    <citation type="submission" date="2020-10" db="EMBL/GenBank/DDBJ databases">
        <authorList>
            <person name="Gilroy R."/>
        </authorList>
    </citation>
    <scope>NUCLEOTIDE SEQUENCE</scope>
    <source>
        <strain evidence="3">21143</strain>
    </source>
</reference>
<feature type="coiled-coil region" evidence="1">
    <location>
        <begin position="106"/>
        <end position="172"/>
    </location>
</feature>
<feature type="region of interest" description="Disordered" evidence="2">
    <location>
        <begin position="275"/>
        <end position="319"/>
    </location>
</feature>
<dbReference type="Proteomes" id="UP000886722">
    <property type="component" value="Unassembled WGS sequence"/>
</dbReference>
<organism evidence="3 4">
    <name type="scientific">Candidatus Caccoplasma intestinavium</name>
    <dbReference type="NCBI Taxonomy" id="2840716"/>
    <lineage>
        <taxon>Bacteria</taxon>
        <taxon>Pseudomonadati</taxon>
        <taxon>Bacteroidota</taxon>
        <taxon>Bacteroidia</taxon>
        <taxon>Bacteroidales</taxon>
        <taxon>Bacteroidaceae</taxon>
        <taxon>Bacteroidaceae incertae sedis</taxon>
        <taxon>Candidatus Caccoplasma</taxon>
    </lineage>
</organism>
<evidence type="ECO:0000256" key="1">
    <source>
        <dbReference type="SAM" id="Coils"/>
    </source>
</evidence>
<proteinExistence type="predicted"/>
<keyword evidence="1" id="KW-0175">Coiled coil</keyword>